<dbReference type="eggNOG" id="ENOG5030VN0">
    <property type="taxonomic scope" value="Bacteria"/>
</dbReference>
<evidence type="ECO:0000259" key="2">
    <source>
        <dbReference type="Pfam" id="PF13845"/>
    </source>
</evidence>
<dbReference type="KEGG" id="gbr:Gbro_0178"/>
<reference evidence="4" key="1">
    <citation type="submission" date="2009-10" db="EMBL/GenBank/DDBJ databases">
        <title>The complete chromosome of Gordonia bronchialis DSM 43247.</title>
        <authorList>
            <consortium name="US DOE Joint Genome Institute (JGI-PGF)"/>
            <person name="Lucas S."/>
            <person name="Copeland A."/>
            <person name="Lapidus A."/>
            <person name="Glavina del Rio T."/>
            <person name="Dalin E."/>
            <person name="Tice H."/>
            <person name="Bruce D."/>
            <person name="Goodwin L."/>
            <person name="Pitluck S."/>
            <person name="Kyrpides N."/>
            <person name="Mavromatis K."/>
            <person name="Ivanova N."/>
            <person name="Ovchinnikova G."/>
            <person name="Saunders E."/>
            <person name="Brettin T."/>
            <person name="Detter J.C."/>
            <person name="Han C."/>
            <person name="Larimer F."/>
            <person name="Land M."/>
            <person name="Hauser L."/>
            <person name="Markowitz V."/>
            <person name="Cheng J.-F."/>
            <person name="Hugenholtz P."/>
            <person name="Woyke T."/>
            <person name="Wu D."/>
            <person name="Jando M."/>
            <person name="Schneider S."/>
            <person name="Goeker M."/>
            <person name="Klenk H.-P."/>
            <person name="Eisen J.A."/>
        </authorList>
    </citation>
    <scope>NUCLEOTIDE SEQUENCE [LARGE SCALE GENOMIC DNA]</scope>
    <source>
        <strain evidence="4">ATCC 25592 / DSM 43247 / BCRC 13721 / JCM 3198 / KCTC 3076 / NBRC 16047 / NCTC 10667</strain>
    </source>
</reference>
<feature type="domain" description="Septum formation-related" evidence="2">
    <location>
        <begin position="57"/>
        <end position="287"/>
    </location>
</feature>
<name>D0LB95_GORB4</name>
<keyword evidence="4" id="KW-1185">Reference proteome</keyword>
<dbReference type="AlphaFoldDB" id="D0LB95"/>
<evidence type="ECO:0000256" key="1">
    <source>
        <dbReference type="SAM" id="MobiDB-lite"/>
    </source>
</evidence>
<dbReference type="InterPro" id="IPR026004">
    <property type="entry name" value="Septum_form"/>
</dbReference>
<organism evidence="3 4">
    <name type="scientific">Gordonia bronchialis (strain ATCC 25592 / DSM 43247 / BCRC 13721 / JCM 3198 / KCTC 3076 / NBRC 16047 / NCTC 10667)</name>
    <name type="common">Rhodococcus bronchialis</name>
    <dbReference type="NCBI Taxonomy" id="526226"/>
    <lineage>
        <taxon>Bacteria</taxon>
        <taxon>Bacillati</taxon>
        <taxon>Actinomycetota</taxon>
        <taxon>Actinomycetes</taxon>
        <taxon>Mycobacteriales</taxon>
        <taxon>Gordoniaceae</taxon>
        <taxon>Gordonia</taxon>
    </lineage>
</organism>
<reference evidence="3 4" key="2">
    <citation type="journal article" date="2010" name="Stand. Genomic Sci.">
        <title>Complete genome sequence of Gordonia bronchialis type strain (3410).</title>
        <authorList>
            <person name="Ivanova N."/>
            <person name="Sikorski J."/>
            <person name="Jando M."/>
            <person name="Lapidus A."/>
            <person name="Nolan M."/>
            <person name="Lucas S."/>
            <person name="Del Rio T.G."/>
            <person name="Tice H."/>
            <person name="Copeland A."/>
            <person name="Cheng J.F."/>
            <person name="Chen F."/>
            <person name="Bruce D."/>
            <person name="Goodwin L."/>
            <person name="Pitluck S."/>
            <person name="Mavromatis K."/>
            <person name="Ovchinnikova G."/>
            <person name="Pati A."/>
            <person name="Chen A."/>
            <person name="Palaniappan K."/>
            <person name="Land M."/>
            <person name="Hauser L."/>
            <person name="Chang Y.J."/>
            <person name="Jeffries C.D."/>
            <person name="Chain P."/>
            <person name="Saunders E."/>
            <person name="Han C."/>
            <person name="Detter J.C."/>
            <person name="Brettin T."/>
            <person name="Rohde M."/>
            <person name="Goker M."/>
            <person name="Bristow J."/>
            <person name="Eisen J.A."/>
            <person name="Markowitz V."/>
            <person name="Hugenholtz P."/>
            <person name="Klenk H.P."/>
            <person name="Kyrpides N.C."/>
        </authorList>
    </citation>
    <scope>NUCLEOTIDE SEQUENCE [LARGE SCALE GENOMIC DNA]</scope>
    <source>
        <strain evidence="4">ATCC 25592 / DSM 43247 / BCRC 13721 / JCM 3198 / KCTC 3076 / NBRC 16047 / NCTC 10667</strain>
    </source>
</reference>
<dbReference type="HOGENOM" id="CLU_037731_1_1_11"/>
<sequence>MLANPVRLVLAAVVVGALVMGVIALAVGLFDDSGSVGTSDIGESERIDDNDFARSVAGDCLDWPAGNPGQPVKVGCEQKHRFEVAGALDTSVFPGAEFGEKAPWPGDVRFGTIRDEQCPVIVGEYLAGRLDPHGRFSVGMMYPSQYQWDRGARALRCGLQETGPDGQPVAFSGRVADQNQSRVWPEGTCIGIDTDTRKATGFPVNCAEPHSFQATGIVDLAVRFGDKLSGKPWPNFRTQNDYLDGICPVQAERFVGGKAKLEATTLNVQWSVLEETSWLAGSRKVVCYLGLPDRRGGFATLVGDAKGGGDLLLINGKRPVPPPQAPPGRALPTPVPLPPGVSENPLEVPAPAG</sequence>
<evidence type="ECO:0000313" key="4">
    <source>
        <dbReference type="Proteomes" id="UP000001219"/>
    </source>
</evidence>
<dbReference type="EMBL" id="CP001802">
    <property type="protein sequence ID" value="ACY19526.1"/>
    <property type="molecule type" value="Genomic_DNA"/>
</dbReference>
<accession>D0LB95</accession>
<evidence type="ECO:0000313" key="3">
    <source>
        <dbReference type="EMBL" id="ACY19526.1"/>
    </source>
</evidence>
<feature type="region of interest" description="Disordered" evidence="1">
    <location>
        <begin position="317"/>
        <end position="353"/>
    </location>
</feature>
<dbReference type="Proteomes" id="UP000001219">
    <property type="component" value="Chromosome"/>
</dbReference>
<proteinExistence type="predicted"/>
<protein>
    <recommendedName>
        <fullName evidence="2">Septum formation-related domain-containing protein</fullName>
    </recommendedName>
</protein>
<gene>
    <name evidence="3" type="ordered locus">Gbro_0178</name>
</gene>
<dbReference type="STRING" id="526226.Gbro_0178"/>
<dbReference type="Pfam" id="PF13845">
    <property type="entry name" value="Septum_form"/>
    <property type="match status" value="1"/>
</dbReference>